<dbReference type="FunFam" id="1.10.1240.10:FF:000001">
    <property type="entry name" value="Methionine synthase"/>
    <property type="match status" value="1"/>
</dbReference>
<evidence type="ECO:0000259" key="26">
    <source>
        <dbReference type="PROSITE" id="PS50972"/>
    </source>
</evidence>
<dbReference type="GO" id="GO:0032259">
    <property type="term" value="P:methylation"/>
    <property type="evidence" value="ECO:0007669"/>
    <property type="project" value="UniProtKB-KW"/>
</dbReference>
<dbReference type="STRING" id="393595.ABO_1324"/>
<evidence type="ECO:0000256" key="16">
    <source>
        <dbReference type="ARBA" id="ARBA00023167"/>
    </source>
</evidence>
<dbReference type="InterPro" id="IPR004223">
    <property type="entry name" value="VitB12-dep_Met_synth_activ_dom"/>
</dbReference>
<evidence type="ECO:0000256" key="11">
    <source>
        <dbReference type="ARBA" id="ARBA00022679"/>
    </source>
</evidence>
<dbReference type="AlphaFoldDB" id="Q0VPX6"/>
<sequence length="1233" mass="137311">MSQNSRAQLTAQLKERILILDGGMGTMIQRCKFTEEEFRGARFADWPSDLKGNNDLLSMTQPERIKALHKGYLDAGADIIETNSFNSTSIAMADYDMQDLAREINVASARVAREAADEASTPDKPRYVAGVLGPTNRTASISPDVNDPGYRNTHFDALVEAYLEALDGLVEGGIDMVLIETIFDTLNAKAAVFAVDQYCYENNLDLPVMVSGTITDASGRTLTGQTTEAFYNSLRHARPISFGLNCALGPMELRPYIEELSRICETYVSAHPNAGLPNEMGEYDLDPATMAKEVRAWAEKGFLNIIGGCCGTTPEHIDAMAKAVEGLAPRPLPEIEVACRLSGLEPCTIAKDSLFVNVGERTNVTGSKRFLRLIKEEDYDAALDVARDQVENGAQIIDINMDEGMLESAECMVKFLNLVASEPEISKVPIMIDSSKWEVIEAGLKCIQGKGVVNSISMKEGEAAFLHQARLLRRYGAAVIVMAFDEEGQADTRERKVEICTRAYKLLTEEVNFPAEDIIFDPNIFAIATGIEEHNNYAVDFIEAVADIKRTLPHAMISGGVSNVSFSFRGNDTVREAIHAVFLYYAIKNGMDMGIVNPTMLAIYADIPEELRNAVEDVVLNRNEDATEVLLDLAEKYRGSGAEKVKKEDLAWREWEVEKRLEHALVKGVADYVEEDTELARQNATRPLHVIEGPLMDGMNVVGDLFGEGKMFLPQVVKSARVMKKAVAYLLPFMEKEKEEMGTQDEANGKILMATVKGDVHDIGKNIVGVVLQCNGYDVVDMGVMVPCEKILETAKEEKVDIIGLSGLITPSLEEMVHVASEMQRLGMDLPLMIGGATTSRIHTAVKIDPAYDQAVVHVADASRAVGVASKLLSKTAKPEYVAEIKETYETLRVRRQQQQVDRSLISIDQAREHRFQPDWSDYTPHEPKVKGLKVLDDYPLEDLVQRIDWTPFFRAWELAGKFPRILEDEVVGVEATKLYRDAREMLDKIVEEKWLTARGVIGFWPANSKMDDIELYRNPGDSEAFMTLHHLRQQLDRSKNNKPDYCLSDFIAPKETGLTDWLGGFAVTAGIGIDEHVARFEADHDDYSAIMLKALADRLAEAFAERLHEKVRKDYWGYASDEALSNQDMISEKYQGIRPAPGYPACPDHTEKALLWELLDPETHAGMTLTESYAMLPTAAVSGWYFSHPEAKYFGTGKLAKDQMDDYAARKGMSRKEIERMVPHLLGYMDEN</sequence>
<feature type="binding site" evidence="23">
    <location>
        <begin position="758"/>
        <end position="762"/>
    </location>
    <ligand>
        <name>methylcob(III)alamin</name>
        <dbReference type="ChEBI" id="CHEBI:28115"/>
    </ligand>
</feature>
<dbReference type="InterPro" id="IPR036589">
    <property type="entry name" value="HCY_dom_sf"/>
</dbReference>
<dbReference type="GO" id="GO:0031419">
    <property type="term" value="F:cobalamin binding"/>
    <property type="evidence" value="ECO:0007669"/>
    <property type="project" value="UniProtKB-UniRule"/>
</dbReference>
<evidence type="ECO:0000259" key="29">
    <source>
        <dbReference type="PROSITE" id="PS51337"/>
    </source>
</evidence>
<feature type="domain" description="B12-binding N-terminal" evidence="29">
    <location>
        <begin position="648"/>
        <end position="742"/>
    </location>
</feature>
<dbReference type="InterPro" id="IPR011005">
    <property type="entry name" value="Dihydropteroate_synth-like_sf"/>
</dbReference>
<dbReference type="CDD" id="cd00740">
    <property type="entry name" value="MeTr"/>
    <property type="match status" value="1"/>
</dbReference>
<evidence type="ECO:0000256" key="3">
    <source>
        <dbReference type="ARBA" id="ARBA00001956"/>
    </source>
</evidence>
<dbReference type="UniPathway" id="UPA00051">
    <property type="reaction ID" value="UER00081"/>
</dbReference>
<dbReference type="FunFam" id="3.20.20.20:FF:000002">
    <property type="entry name" value="Methionine synthase"/>
    <property type="match status" value="1"/>
</dbReference>
<dbReference type="InterPro" id="IPR036594">
    <property type="entry name" value="Meth_synthase_dom"/>
</dbReference>
<dbReference type="SUPFAM" id="SSF51717">
    <property type="entry name" value="Dihydropteroate synthetase-like"/>
    <property type="match status" value="1"/>
</dbReference>
<dbReference type="PROSITE" id="PS51332">
    <property type="entry name" value="B12_BINDING"/>
    <property type="match status" value="1"/>
</dbReference>
<dbReference type="InterPro" id="IPR003759">
    <property type="entry name" value="Cbl-bd_cap"/>
</dbReference>
<dbReference type="Gene3D" id="1.10.288.10">
    <property type="entry name" value="Cobalamin-dependent Methionine Synthase, domain 2"/>
    <property type="match status" value="1"/>
</dbReference>
<evidence type="ECO:0000256" key="21">
    <source>
        <dbReference type="PIRNR" id="PIRNR000381"/>
    </source>
</evidence>
<comment type="cofactor">
    <cofactor evidence="2 21 24">
        <name>Zn(2+)</name>
        <dbReference type="ChEBI" id="CHEBI:29105"/>
    </cofactor>
</comment>
<gene>
    <name evidence="30" type="ordered locus">ABO_1324</name>
</gene>
<dbReference type="InterPro" id="IPR036724">
    <property type="entry name" value="Cobalamin-bd_sf"/>
</dbReference>
<feature type="binding site" evidence="23">
    <location>
        <position position="810"/>
    </location>
    <ligand>
        <name>methylcob(III)alamin</name>
        <dbReference type="ChEBI" id="CHEBI:28115"/>
    </ligand>
</feature>
<feature type="binding site" evidence="22 24">
    <location>
        <position position="309"/>
    </location>
    <ligand>
        <name>Zn(2+)</name>
        <dbReference type="ChEBI" id="CHEBI:29105"/>
    </ligand>
</feature>
<dbReference type="Pfam" id="PF02310">
    <property type="entry name" value="B12-binding"/>
    <property type="match status" value="1"/>
</dbReference>
<evidence type="ECO:0000259" key="28">
    <source>
        <dbReference type="PROSITE" id="PS51332"/>
    </source>
</evidence>
<keyword evidence="31" id="KW-1185">Reference proteome</keyword>
<dbReference type="SUPFAM" id="SSF82282">
    <property type="entry name" value="Homocysteine S-methyltransferase"/>
    <property type="match status" value="1"/>
</dbReference>
<dbReference type="InterPro" id="IPR037010">
    <property type="entry name" value="VitB12-dep_Met_synth_activ_sf"/>
</dbReference>
<dbReference type="InterPro" id="IPR003726">
    <property type="entry name" value="HCY_dom"/>
</dbReference>
<comment type="catalytic activity">
    <reaction evidence="1 21">
        <text>(6S)-5-methyl-5,6,7,8-tetrahydrofolate + L-homocysteine = (6S)-5,6,7,8-tetrahydrofolate + L-methionine</text>
        <dbReference type="Rhea" id="RHEA:11172"/>
        <dbReference type="ChEBI" id="CHEBI:18608"/>
        <dbReference type="ChEBI" id="CHEBI:57453"/>
        <dbReference type="ChEBI" id="CHEBI:57844"/>
        <dbReference type="ChEBI" id="CHEBI:58199"/>
        <dbReference type="EC" id="2.1.1.13"/>
    </reaction>
</comment>
<reference evidence="30 31" key="1">
    <citation type="journal article" date="2006" name="Nat. Biotechnol.">
        <title>Genome sequence of the ubiquitous hydrocarbon-degrading marine bacterium Alcanivorax borkumensis.</title>
        <authorList>
            <person name="Schneiker S."/>
            <person name="Martins dos Santos V.A.P."/>
            <person name="Bartels D."/>
            <person name="Bekel T."/>
            <person name="Brecht M."/>
            <person name="Buhrmester J."/>
            <person name="Chernikova T.N."/>
            <person name="Denaro R."/>
            <person name="Ferrer M."/>
            <person name="Gertler C."/>
            <person name="Goesmann A."/>
            <person name="Golyshina O.V."/>
            <person name="Kaminski F."/>
            <person name="Khachane A.N."/>
            <person name="Lang S."/>
            <person name="Linke B."/>
            <person name="McHardy A.C."/>
            <person name="Meyer F."/>
            <person name="Nechitaylo T."/>
            <person name="Puehler A."/>
            <person name="Regenhardt D."/>
            <person name="Rupp O."/>
            <person name="Sabirova J.S."/>
            <person name="Selbitschka W."/>
            <person name="Yakimov M.M."/>
            <person name="Timmis K.N."/>
            <person name="Vorhoelter F.-J."/>
            <person name="Weidner S."/>
            <person name="Kaiser O."/>
            <person name="Golyshin P.N."/>
        </authorList>
    </citation>
    <scope>NUCLEOTIDE SEQUENCE [LARGE SCALE GENOMIC DNA]</scope>
    <source>
        <strain evidence="31">ATCC 700651 / DSM 11573 / NCIMB 13689 / SK2</strain>
    </source>
</reference>
<dbReference type="PANTHER" id="PTHR45833:SF1">
    <property type="entry name" value="METHIONINE SYNTHASE"/>
    <property type="match status" value="1"/>
</dbReference>
<feature type="binding site" evidence="22 24">
    <location>
        <position position="246"/>
    </location>
    <ligand>
        <name>Zn(2+)</name>
        <dbReference type="ChEBI" id="CHEBI:29105"/>
    </ligand>
</feature>
<evidence type="ECO:0000256" key="14">
    <source>
        <dbReference type="ARBA" id="ARBA00022737"/>
    </source>
</evidence>
<dbReference type="PROSITE" id="PS51337">
    <property type="entry name" value="B12_BINDING_NTER"/>
    <property type="match status" value="1"/>
</dbReference>
<comment type="domain">
    <text evidence="21">Modular enzyme with four functionally distinct domains. The isolated Hcy-binding domain catalyzes methyl transfer from free methylcobalamin to homocysteine. The Hcy-binding domain in association with the pterin-binding domain catalyzes the methylation of cob(I)alamin by methyltetrahydrofolate and the methylation of homocysteine. The B12-binding domain binds the cofactor. The AdoMet activation domain binds S-adenosyl-L-methionine. Under aerobic conditions cob(I)alamin can be converted to inactive cob(II)alamin. Reductive methylation by S-adenosyl-L-methionine and flavodoxin regenerates methylcobalamin.</text>
</comment>
<keyword evidence="16 21" id="KW-0486">Methionine biosynthesis</keyword>
<keyword evidence="9 21" id="KW-0028">Amino-acid biosynthesis</keyword>
<dbReference type="KEGG" id="abo:ABO_1324"/>
<dbReference type="Pfam" id="PF02574">
    <property type="entry name" value="S-methyl_trans"/>
    <property type="match status" value="1"/>
</dbReference>
<feature type="binding site" evidence="23">
    <location>
        <position position="949"/>
    </location>
    <ligand>
        <name>S-adenosyl-L-methionine</name>
        <dbReference type="ChEBI" id="CHEBI:59789"/>
    </ligand>
</feature>
<dbReference type="SMART" id="SM01018">
    <property type="entry name" value="B12-binding_2"/>
    <property type="match status" value="1"/>
</dbReference>
<evidence type="ECO:0000256" key="2">
    <source>
        <dbReference type="ARBA" id="ARBA00001947"/>
    </source>
</evidence>
<comment type="pathway">
    <text evidence="4 21">Amino-acid biosynthesis; L-methionine biosynthesis via de novo pathway; L-methionine from L-homocysteine (MetH route): step 1/1.</text>
</comment>
<dbReference type="PROSITE" id="PS50972">
    <property type="entry name" value="PTERIN_BINDING"/>
    <property type="match status" value="1"/>
</dbReference>
<comment type="similarity">
    <text evidence="5">Belongs to the vitamin-B12 dependent methionine synthase family.</text>
</comment>
<dbReference type="SUPFAM" id="SSF52242">
    <property type="entry name" value="Cobalamin (vitamin B12)-binding domain"/>
    <property type="match status" value="1"/>
</dbReference>
<evidence type="ECO:0000256" key="18">
    <source>
        <dbReference type="ARBA" id="ARBA00025552"/>
    </source>
</evidence>
<evidence type="ECO:0000256" key="1">
    <source>
        <dbReference type="ARBA" id="ARBA00001700"/>
    </source>
</evidence>
<dbReference type="NCBIfam" id="NF007024">
    <property type="entry name" value="PRK09490.1"/>
    <property type="match status" value="1"/>
</dbReference>
<evidence type="ECO:0000259" key="25">
    <source>
        <dbReference type="PROSITE" id="PS50970"/>
    </source>
</evidence>
<feature type="binding site" evidence="23">
    <location>
        <position position="862"/>
    </location>
    <ligand>
        <name>methylcob(III)alamin</name>
        <dbReference type="ChEBI" id="CHEBI:28115"/>
    </ligand>
</feature>
<dbReference type="Proteomes" id="UP000008871">
    <property type="component" value="Chromosome"/>
</dbReference>
<dbReference type="EC" id="2.1.1.13" evidence="6 20"/>
<dbReference type="SUPFAM" id="SSF56507">
    <property type="entry name" value="Methionine synthase activation domain-like"/>
    <property type="match status" value="1"/>
</dbReference>
<dbReference type="InterPro" id="IPR006158">
    <property type="entry name" value="Cobalamin-bd"/>
</dbReference>
<dbReference type="Gene3D" id="3.10.196.10">
    <property type="entry name" value="Vitamin B12-dependent methionine synthase, activation domain"/>
    <property type="match status" value="1"/>
</dbReference>
<dbReference type="InterPro" id="IPR011822">
    <property type="entry name" value="MetH"/>
</dbReference>
<keyword evidence="10 21" id="KW-0846">Cobalamin</keyword>
<keyword evidence="8 21" id="KW-0489">Methyltransferase</keyword>
<feature type="domain" description="AdoMet activation" evidence="27">
    <location>
        <begin position="899"/>
        <end position="1232"/>
    </location>
</feature>
<evidence type="ECO:0000256" key="24">
    <source>
        <dbReference type="PROSITE-ProRule" id="PRU00333"/>
    </source>
</evidence>
<dbReference type="GO" id="GO:0046653">
    <property type="term" value="P:tetrahydrofolate metabolic process"/>
    <property type="evidence" value="ECO:0007669"/>
    <property type="project" value="TreeGrafter"/>
</dbReference>
<keyword evidence="11 21" id="KW-0808">Transferase</keyword>
<dbReference type="PANTHER" id="PTHR45833">
    <property type="entry name" value="METHIONINE SYNTHASE"/>
    <property type="match status" value="1"/>
</dbReference>
<evidence type="ECO:0000256" key="12">
    <source>
        <dbReference type="ARBA" id="ARBA00022691"/>
    </source>
</evidence>
<organism evidence="30 31">
    <name type="scientific">Alcanivorax borkumensis (strain ATCC 700651 / DSM 11573 / NCIMB 13689 / SK2)</name>
    <dbReference type="NCBI Taxonomy" id="393595"/>
    <lineage>
        <taxon>Bacteria</taxon>
        <taxon>Pseudomonadati</taxon>
        <taxon>Pseudomonadota</taxon>
        <taxon>Gammaproteobacteria</taxon>
        <taxon>Oceanospirillales</taxon>
        <taxon>Alcanivoracaceae</taxon>
        <taxon>Alcanivorax</taxon>
    </lineage>
</organism>
<dbReference type="Pfam" id="PF00809">
    <property type="entry name" value="Pterin_bind"/>
    <property type="match status" value="1"/>
</dbReference>
<evidence type="ECO:0000256" key="20">
    <source>
        <dbReference type="NCBIfam" id="TIGR02082"/>
    </source>
</evidence>
<evidence type="ECO:0000256" key="4">
    <source>
        <dbReference type="ARBA" id="ARBA00005178"/>
    </source>
</evidence>
<comment type="cofactor">
    <cofactor evidence="3 21 22">
        <name>methylcob(III)alamin</name>
        <dbReference type="ChEBI" id="CHEBI:28115"/>
    </cofactor>
</comment>
<feature type="domain" description="B12-binding" evidence="28">
    <location>
        <begin position="748"/>
        <end position="883"/>
    </location>
</feature>
<evidence type="ECO:0000313" key="30">
    <source>
        <dbReference type="EMBL" id="CAL16772.1"/>
    </source>
</evidence>
<dbReference type="SUPFAM" id="SSF47644">
    <property type="entry name" value="Methionine synthase domain"/>
    <property type="match status" value="1"/>
</dbReference>
<evidence type="ECO:0000256" key="15">
    <source>
        <dbReference type="ARBA" id="ARBA00022833"/>
    </source>
</evidence>
<evidence type="ECO:0000256" key="6">
    <source>
        <dbReference type="ARBA" id="ARBA00012032"/>
    </source>
</evidence>
<dbReference type="InterPro" id="IPR033706">
    <property type="entry name" value="Met_synthase_B12-bd"/>
</dbReference>
<feature type="binding site" evidence="22 24">
    <location>
        <position position="310"/>
    </location>
    <ligand>
        <name>Zn(2+)</name>
        <dbReference type="ChEBI" id="CHEBI:29105"/>
    </ligand>
</feature>
<evidence type="ECO:0000256" key="17">
    <source>
        <dbReference type="ARBA" id="ARBA00023285"/>
    </source>
</evidence>
<evidence type="ECO:0000256" key="7">
    <source>
        <dbReference type="ARBA" id="ARBA00013998"/>
    </source>
</evidence>
<evidence type="ECO:0000313" key="31">
    <source>
        <dbReference type="Proteomes" id="UP000008871"/>
    </source>
</evidence>
<keyword evidence="13 21" id="KW-0479">Metal-binding</keyword>
<feature type="binding site" description="axial binding residue" evidence="22">
    <location>
        <position position="761"/>
    </location>
    <ligand>
        <name>methylcob(III)alamin</name>
        <dbReference type="ChEBI" id="CHEBI:28115"/>
    </ligand>
    <ligandPart>
        <name>Co</name>
        <dbReference type="ChEBI" id="CHEBI:27638"/>
    </ligandPart>
</feature>
<dbReference type="FunFam" id="3.40.50.280:FF:000001">
    <property type="entry name" value="Methionine synthase"/>
    <property type="match status" value="1"/>
</dbReference>
<feature type="domain" description="Pterin-binding" evidence="26">
    <location>
        <begin position="355"/>
        <end position="616"/>
    </location>
</feature>
<evidence type="ECO:0000256" key="19">
    <source>
        <dbReference type="ARBA" id="ARBA00031040"/>
    </source>
</evidence>
<proteinExistence type="inferred from homology"/>
<dbReference type="PROSITE" id="PS50970">
    <property type="entry name" value="HCY"/>
    <property type="match status" value="1"/>
</dbReference>
<dbReference type="Pfam" id="PF02607">
    <property type="entry name" value="B12-binding_2"/>
    <property type="match status" value="1"/>
</dbReference>
<dbReference type="GO" id="GO:0008705">
    <property type="term" value="F:methionine synthase activity"/>
    <property type="evidence" value="ECO:0007669"/>
    <property type="project" value="UniProtKB-UniRule"/>
</dbReference>
<dbReference type="eggNOG" id="COG1410">
    <property type="taxonomic scope" value="Bacteria"/>
</dbReference>
<dbReference type="GO" id="GO:0008270">
    <property type="term" value="F:zinc ion binding"/>
    <property type="evidence" value="ECO:0007669"/>
    <property type="project" value="UniProtKB-UniRule"/>
</dbReference>
<feature type="domain" description="Hcy-binding" evidence="25">
    <location>
        <begin position="6"/>
        <end position="324"/>
    </location>
</feature>
<dbReference type="GO" id="GO:0050667">
    <property type="term" value="P:homocysteine metabolic process"/>
    <property type="evidence" value="ECO:0007669"/>
    <property type="project" value="TreeGrafter"/>
</dbReference>
<dbReference type="EMBL" id="AM286690">
    <property type="protein sequence ID" value="CAL16772.1"/>
    <property type="molecule type" value="Genomic_DNA"/>
</dbReference>
<dbReference type="Pfam" id="PF02965">
    <property type="entry name" value="Met_synt_B12"/>
    <property type="match status" value="1"/>
</dbReference>
<dbReference type="CDD" id="cd02069">
    <property type="entry name" value="methionine_synthase_B12_BD"/>
    <property type="match status" value="1"/>
</dbReference>
<keyword evidence="12 21" id="KW-0949">S-adenosyl-L-methionine</keyword>
<dbReference type="HOGENOM" id="CLU_004914_2_0_6"/>
<evidence type="ECO:0000256" key="22">
    <source>
        <dbReference type="PIRSR" id="PIRSR000381-1"/>
    </source>
</evidence>
<feature type="binding site" evidence="23">
    <location>
        <position position="692"/>
    </location>
    <ligand>
        <name>methylcob(III)alamin</name>
        <dbReference type="ChEBI" id="CHEBI:28115"/>
    </ligand>
</feature>
<dbReference type="OrthoDB" id="9803687at2"/>
<feature type="binding site" evidence="23">
    <location>
        <position position="1139"/>
    </location>
    <ligand>
        <name>S-adenosyl-L-methionine</name>
        <dbReference type="ChEBI" id="CHEBI:59789"/>
    </ligand>
</feature>
<evidence type="ECO:0000256" key="5">
    <source>
        <dbReference type="ARBA" id="ARBA00010398"/>
    </source>
</evidence>
<name>Q0VPX6_ALCBS</name>
<keyword evidence="17 21" id="KW-0170">Cobalt</keyword>
<evidence type="ECO:0000256" key="10">
    <source>
        <dbReference type="ARBA" id="ARBA00022628"/>
    </source>
</evidence>
<dbReference type="Gene3D" id="1.10.1240.10">
    <property type="entry name" value="Methionine synthase domain"/>
    <property type="match status" value="1"/>
</dbReference>
<dbReference type="Gene3D" id="3.20.20.20">
    <property type="entry name" value="Dihydropteroate synthase-like"/>
    <property type="match status" value="1"/>
</dbReference>
<evidence type="ECO:0000256" key="13">
    <source>
        <dbReference type="ARBA" id="ARBA00022723"/>
    </source>
</evidence>
<dbReference type="PIRSF" id="PIRSF000381">
    <property type="entry name" value="MetH"/>
    <property type="match status" value="1"/>
</dbReference>
<evidence type="ECO:0000256" key="8">
    <source>
        <dbReference type="ARBA" id="ARBA00022603"/>
    </source>
</evidence>
<dbReference type="InterPro" id="IPR050554">
    <property type="entry name" value="Met_Synthase/Corrinoid"/>
</dbReference>
<feature type="binding site" evidence="23">
    <location>
        <begin position="1194"/>
        <end position="1195"/>
    </location>
    <ligand>
        <name>S-adenosyl-L-methionine</name>
        <dbReference type="ChEBI" id="CHEBI:59789"/>
    </ligand>
</feature>
<dbReference type="RefSeq" id="WP_011588606.1">
    <property type="nucleotide sequence ID" value="NC_008260.1"/>
</dbReference>
<dbReference type="eggNOG" id="COG0646">
    <property type="taxonomic scope" value="Bacteria"/>
</dbReference>
<keyword evidence="15 21" id="KW-0862">Zinc</keyword>
<dbReference type="GO" id="GO:0005829">
    <property type="term" value="C:cytosol"/>
    <property type="evidence" value="ECO:0007669"/>
    <property type="project" value="TreeGrafter"/>
</dbReference>
<dbReference type="InterPro" id="IPR000489">
    <property type="entry name" value="Pterin-binding_dom"/>
</dbReference>
<dbReference type="NCBIfam" id="TIGR02082">
    <property type="entry name" value="metH"/>
    <property type="match status" value="1"/>
</dbReference>
<dbReference type="FunFam" id="3.20.20.330:FF:000001">
    <property type="entry name" value="Methionine synthase"/>
    <property type="match status" value="1"/>
</dbReference>
<protein>
    <recommendedName>
        <fullName evidence="7 20">Methionine synthase</fullName>
        <ecNumber evidence="6 20">2.1.1.13</ecNumber>
    </recommendedName>
    <alternativeName>
        <fullName evidence="19 21">5-methyltetrahydrofolate--homocysteine methyltransferase</fullName>
    </alternativeName>
</protein>
<feature type="binding site" evidence="23">
    <location>
        <position position="806"/>
    </location>
    <ligand>
        <name>methylcob(III)alamin</name>
        <dbReference type="ChEBI" id="CHEBI:28115"/>
    </ligand>
</feature>
<evidence type="ECO:0000259" key="27">
    <source>
        <dbReference type="PROSITE" id="PS50974"/>
    </source>
</evidence>
<comment type="function">
    <text evidence="18 21">Catalyzes the transfer of a methyl group from methyl-cobalamin to homocysteine, yielding enzyme-bound cob(I)alamin and methionine. Subsequently, remethylates the cofactor using methyltetrahydrofolate.</text>
</comment>
<dbReference type="PROSITE" id="PS50974">
    <property type="entry name" value="ADOMET_ACTIVATION"/>
    <property type="match status" value="1"/>
</dbReference>
<dbReference type="Gene3D" id="3.40.50.280">
    <property type="entry name" value="Cobalamin-binding domain"/>
    <property type="match status" value="1"/>
</dbReference>
<accession>Q0VPX6</accession>
<keyword evidence="14" id="KW-0677">Repeat</keyword>
<evidence type="ECO:0000256" key="23">
    <source>
        <dbReference type="PIRSR" id="PIRSR000381-2"/>
    </source>
</evidence>
<dbReference type="Gene3D" id="3.20.20.330">
    <property type="entry name" value="Homocysteine-binding-like domain"/>
    <property type="match status" value="1"/>
</dbReference>
<evidence type="ECO:0000256" key="9">
    <source>
        <dbReference type="ARBA" id="ARBA00022605"/>
    </source>
</evidence>